<dbReference type="RefSeq" id="WP_106474006.1">
    <property type="nucleotide sequence ID" value="NZ_CP027665.1"/>
</dbReference>
<sequence>MPRISVLFAAVMLLLVPAAGPVAAQQVVGSYIAYIGEDDLFNSKGVRLDAPWQVLRQDRANYHRFGIRQFGDEGDGFFADAGNRAKMERMLMNGRMDPAAARLILRGGAMVLVTLYGSGARADYIEVTVAR</sequence>
<proteinExistence type="predicted"/>
<reference evidence="3" key="1">
    <citation type="submission" date="2018-03" db="EMBL/GenBank/DDBJ databases">
        <title>Genomic analysis of the strain SH-1 isolated from shrimp intestine.</title>
        <authorList>
            <person name="Kim Y.-S."/>
            <person name="Kim S.-E."/>
            <person name="Kim K.-H."/>
        </authorList>
    </citation>
    <scope>NUCLEOTIDE SEQUENCE [LARGE SCALE GENOMIC DNA]</scope>
    <source>
        <strain evidence="3">SH-1</strain>
    </source>
</reference>
<organism evidence="2 3">
    <name type="scientific">Pukyongiella litopenaei</name>
    <dbReference type="NCBI Taxonomy" id="2605946"/>
    <lineage>
        <taxon>Bacteria</taxon>
        <taxon>Pseudomonadati</taxon>
        <taxon>Pseudomonadota</taxon>
        <taxon>Alphaproteobacteria</taxon>
        <taxon>Rhodobacterales</taxon>
        <taxon>Paracoccaceae</taxon>
        <taxon>Pukyongiella</taxon>
    </lineage>
</organism>
<dbReference type="Proteomes" id="UP000237655">
    <property type="component" value="Chromosome"/>
</dbReference>
<keyword evidence="3" id="KW-1185">Reference proteome</keyword>
<keyword evidence="1" id="KW-0732">Signal</keyword>
<evidence type="ECO:0000313" key="2">
    <source>
        <dbReference type="EMBL" id="AVO39702.1"/>
    </source>
</evidence>
<dbReference type="EMBL" id="CP027665">
    <property type="protein sequence ID" value="AVO39702.1"/>
    <property type="molecule type" value="Genomic_DNA"/>
</dbReference>
<name>A0A2S0MV15_9RHOB</name>
<feature type="signal peptide" evidence="1">
    <location>
        <begin position="1"/>
        <end position="24"/>
    </location>
</feature>
<accession>A0A2S0MV15</accession>
<protein>
    <submittedName>
        <fullName evidence="2">Uncharacterized protein</fullName>
    </submittedName>
</protein>
<dbReference type="KEGG" id="thas:C6Y53_07720"/>
<feature type="chain" id="PRO_5015626804" evidence="1">
    <location>
        <begin position="25"/>
        <end position="131"/>
    </location>
</feature>
<gene>
    <name evidence="2" type="ORF">C6Y53_07720</name>
</gene>
<evidence type="ECO:0000313" key="3">
    <source>
        <dbReference type="Proteomes" id="UP000237655"/>
    </source>
</evidence>
<evidence type="ECO:0000256" key="1">
    <source>
        <dbReference type="SAM" id="SignalP"/>
    </source>
</evidence>
<dbReference type="AlphaFoldDB" id="A0A2S0MV15"/>